<evidence type="ECO:0000313" key="3">
    <source>
        <dbReference type="EMBL" id="THV01478.1"/>
    </source>
</evidence>
<evidence type="ECO:0000256" key="2">
    <source>
        <dbReference type="SAM" id="Phobius"/>
    </source>
</evidence>
<dbReference type="AlphaFoldDB" id="A0A4S8MFQ3"/>
<dbReference type="InterPro" id="IPR015943">
    <property type="entry name" value="WD40/YVTN_repeat-like_dom_sf"/>
</dbReference>
<keyword evidence="2" id="KW-0812">Transmembrane</keyword>
<sequence length="396" mass="43960">MSVIRNIFGSRYRTLATLTGPRDAIQAVSFSVDGIFVSASGYGGITIWELATSSTVSTPHLPYDPKNGSHVYSSSAWLYFEGTQKHIFIVGNMAGQIFLWSFDTHQKVCIHLVQSQRVDSDNTHQVMSVDVYEHSIVPGSAGHIVTSTDDRQHLVSVWTLTSDLQLSRVFNVKLPVDFIPRIVTFAKGTQNVYAFSKKGGSFLQLQALTGELAWVKKDGPKEMHFVSVDERNDCFAAWTGQRAEVFKLSNSEYVKTFENEVSLVGNTKQVIFGEDGTRLMVGTDHGLVEVFGVESGQLLQRLPYHRKALVQYVTTLTIPSAHLVAIAGSTKGQPADVVVFKRKHHAPRSHSTSGHKDDNLVFSIPITRRGLRLVAYLLICSAAVYVLVWHLSILFY</sequence>
<feature type="repeat" description="WD" evidence="1">
    <location>
        <begin position="18"/>
        <end position="58"/>
    </location>
</feature>
<keyword evidence="2" id="KW-1133">Transmembrane helix</keyword>
<keyword evidence="1" id="KW-0853">WD repeat</keyword>
<accession>A0A4S8MFQ3</accession>
<dbReference type="InterPro" id="IPR036322">
    <property type="entry name" value="WD40_repeat_dom_sf"/>
</dbReference>
<dbReference type="OrthoDB" id="3238562at2759"/>
<organism evidence="3 4">
    <name type="scientific">Dendrothele bispora (strain CBS 962.96)</name>
    <dbReference type="NCBI Taxonomy" id="1314807"/>
    <lineage>
        <taxon>Eukaryota</taxon>
        <taxon>Fungi</taxon>
        <taxon>Dikarya</taxon>
        <taxon>Basidiomycota</taxon>
        <taxon>Agaricomycotina</taxon>
        <taxon>Agaricomycetes</taxon>
        <taxon>Agaricomycetidae</taxon>
        <taxon>Agaricales</taxon>
        <taxon>Agaricales incertae sedis</taxon>
        <taxon>Dendrothele</taxon>
    </lineage>
</organism>
<evidence type="ECO:0000313" key="4">
    <source>
        <dbReference type="Proteomes" id="UP000297245"/>
    </source>
</evidence>
<dbReference type="SUPFAM" id="SSF50978">
    <property type="entry name" value="WD40 repeat-like"/>
    <property type="match status" value="1"/>
</dbReference>
<name>A0A4S8MFQ3_DENBC</name>
<proteinExistence type="predicted"/>
<dbReference type="Proteomes" id="UP000297245">
    <property type="component" value="Unassembled WGS sequence"/>
</dbReference>
<dbReference type="EMBL" id="ML179089">
    <property type="protein sequence ID" value="THV01478.1"/>
    <property type="molecule type" value="Genomic_DNA"/>
</dbReference>
<feature type="transmembrane region" description="Helical" evidence="2">
    <location>
        <begin position="373"/>
        <end position="395"/>
    </location>
</feature>
<dbReference type="PROSITE" id="PS50082">
    <property type="entry name" value="WD_REPEATS_2"/>
    <property type="match status" value="1"/>
</dbReference>
<protein>
    <submittedName>
        <fullName evidence="3">Uncharacterized protein</fullName>
    </submittedName>
</protein>
<dbReference type="InterPro" id="IPR001680">
    <property type="entry name" value="WD40_rpt"/>
</dbReference>
<reference evidence="3 4" key="1">
    <citation type="journal article" date="2019" name="Nat. Ecol. Evol.">
        <title>Megaphylogeny resolves global patterns of mushroom evolution.</title>
        <authorList>
            <person name="Varga T."/>
            <person name="Krizsan K."/>
            <person name="Foldi C."/>
            <person name="Dima B."/>
            <person name="Sanchez-Garcia M."/>
            <person name="Sanchez-Ramirez S."/>
            <person name="Szollosi G.J."/>
            <person name="Szarkandi J.G."/>
            <person name="Papp V."/>
            <person name="Albert L."/>
            <person name="Andreopoulos W."/>
            <person name="Angelini C."/>
            <person name="Antonin V."/>
            <person name="Barry K.W."/>
            <person name="Bougher N.L."/>
            <person name="Buchanan P."/>
            <person name="Buyck B."/>
            <person name="Bense V."/>
            <person name="Catcheside P."/>
            <person name="Chovatia M."/>
            <person name="Cooper J."/>
            <person name="Damon W."/>
            <person name="Desjardin D."/>
            <person name="Finy P."/>
            <person name="Geml J."/>
            <person name="Haridas S."/>
            <person name="Hughes K."/>
            <person name="Justo A."/>
            <person name="Karasinski D."/>
            <person name="Kautmanova I."/>
            <person name="Kiss B."/>
            <person name="Kocsube S."/>
            <person name="Kotiranta H."/>
            <person name="LaButti K.M."/>
            <person name="Lechner B.E."/>
            <person name="Liimatainen K."/>
            <person name="Lipzen A."/>
            <person name="Lukacs Z."/>
            <person name="Mihaltcheva S."/>
            <person name="Morgado L.N."/>
            <person name="Niskanen T."/>
            <person name="Noordeloos M.E."/>
            <person name="Ohm R.A."/>
            <person name="Ortiz-Santana B."/>
            <person name="Ovrebo C."/>
            <person name="Racz N."/>
            <person name="Riley R."/>
            <person name="Savchenko A."/>
            <person name="Shiryaev A."/>
            <person name="Soop K."/>
            <person name="Spirin V."/>
            <person name="Szebenyi C."/>
            <person name="Tomsovsky M."/>
            <person name="Tulloss R.E."/>
            <person name="Uehling J."/>
            <person name="Grigoriev I.V."/>
            <person name="Vagvolgyi C."/>
            <person name="Papp T."/>
            <person name="Martin F.M."/>
            <person name="Miettinen O."/>
            <person name="Hibbett D.S."/>
            <person name="Nagy L.G."/>
        </authorList>
    </citation>
    <scope>NUCLEOTIDE SEQUENCE [LARGE SCALE GENOMIC DNA]</scope>
    <source>
        <strain evidence="3 4">CBS 962.96</strain>
    </source>
</reference>
<keyword evidence="4" id="KW-1185">Reference proteome</keyword>
<gene>
    <name evidence="3" type="ORF">K435DRAFT_655258</name>
</gene>
<evidence type="ECO:0000256" key="1">
    <source>
        <dbReference type="PROSITE-ProRule" id="PRU00221"/>
    </source>
</evidence>
<keyword evidence="2" id="KW-0472">Membrane</keyword>
<dbReference type="Gene3D" id="2.130.10.10">
    <property type="entry name" value="YVTN repeat-like/Quinoprotein amine dehydrogenase"/>
    <property type="match status" value="2"/>
</dbReference>